<evidence type="ECO:0000313" key="9">
    <source>
        <dbReference type="EMBL" id="KZC09904.1"/>
    </source>
</evidence>
<dbReference type="SUPFAM" id="SSF46785">
    <property type="entry name" value="Winged helix' DNA-binding domain"/>
    <property type="match status" value="1"/>
</dbReference>
<feature type="compositionally biased region" description="Pro residues" evidence="6">
    <location>
        <begin position="512"/>
        <end position="524"/>
    </location>
</feature>
<evidence type="ECO:0000259" key="8">
    <source>
        <dbReference type="Pfam" id="PF04825"/>
    </source>
</evidence>
<comment type="subcellular location">
    <subcellularLocation>
        <location evidence="2">Chromosome</location>
    </subcellularLocation>
    <subcellularLocation>
        <location evidence="1">Nucleus</location>
    </subcellularLocation>
</comment>
<dbReference type="Gene3D" id="1.10.10.580">
    <property type="entry name" value="Structural maintenance of chromosome 1. Chain E"/>
    <property type="match status" value="1"/>
</dbReference>
<protein>
    <submittedName>
        <fullName evidence="9">Double-strand-break repair protein rad21 like protein</fullName>
    </submittedName>
</protein>
<name>A0A154PEP5_DUFNO</name>
<keyword evidence="10" id="KW-1185">Reference proteome</keyword>
<feature type="region of interest" description="Disordered" evidence="6">
    <location>
        <begin position="486"/>
        <end position="525"/>
    </location>
</feature>
<dbReference type="InterPro" id="IPR049589">
    <property type="entry name" value="NXP1_M-like"/>
</dbReference>
<dbReference type="STRING" id="178035.A0A154PEP5"/>
<dbReference type="InterPro" id="IPR006909">
    <property type="entry name" value="Rad21/Rec8_C_eu"/>
</dbReference>
<feature type="domain" description="Rad21/Rec8-like protein N-terminal" evidence="8">
    <location>
        <begin position="1"/>
        <end position="102"/>
    </location>
</feature>
<keyword evidence="5" id="KW-0539">Nucleus</keyword>
<dbReference type="Pfam" id="PF04825">
    <property type="entry name" value="Rad21_Rec8_N"/>
    <property type="match status" value="1"/>
</dbReference>
<dbReference type="EMBL" id="KQ434878">
    <property type="protein sequence ID" value="KZC09904.1"/>
    <property type="molecule type" value="Genomic_DNA"/>
</dbReference>
<evidence type="ECO:0000259" key="7">
    <source>
        <dbReference type="Pfam" id="PF04824"/>
    </source>
</evidence>
<dbReference type="Pfam" id="PF04824">
    <property type="entry name" value="Rad21_Rec8"/>
    <property type="match status" value="1"/>
</dbReference>
<evidence type="ECO:0000256" key="2">
    <source>
        <dbReference type="ARBA" id="ARBA00004286"/>
    </source>
</evidence>
<accession>A0A154PEP5</accession>
<dbReference type="GO" id="GO:1990414">
    <property type="term" value="P:replication-born double-strand break repair via sister chromatid exchange"/>
    <property type="evidence" value="ECO:0007669"/>
    <property type="project" value="TreeGrafter"/>
</dbReference>
<proteinExistence type="inferred from homology"/>
<dbReference type="GO" id="GO:0003682">
    <property type="term" value="F:chromatin binding"/>
    <property type="evidence" value="ECO:0007669"/>
    <property type="project" value="TreeGrafter"/>
</dbReference>
<keyword evidence="4" id="KW-0158">Chromosome</keyword>
<feature type="compositionally biased region" description="Pro residues" evidence="6">
    <location>
        <begin position="490"/>
        <end position="501"/>
    </location>
</feature>
<feature type="region of interest" description="Disordered" evidence="6">
    <location>
        <begin position="269"/>
        <end position="301"/>
    </location>
</feature>
<dbReference type="InterPro" id="IPR023093">
    <property type="entry name" value="ScpA-like_C"/>
</dbReference>
<gene>
    <name evidence="9" type="ORF">WN55_00550</name>
</gene>
<dbReference type="GO" id="GO:0005634">
    <property type="term" value="C:nucleus"/>
    <property type="evidence" value="ECO:0007669"/>
    <property type="project" value="UniProtKB-SubCell"/>
</dbReference>
<dbReference type="InterPro" id="IPR039781">
    <property type="entry name" value="Rad21/Rec8-like"/>
</dbReference>
<evidence type="ECO:0000256" key="4">
    <source>
        <dbReference type="ARBA" id="ARBA00022454"/>
    </source>
</evidence>
<evidence type="ECO:0000256" key="6">
    <source>
        <dbReference type="SAM" id="MobiDB-lite"/>
    </source>
</evidence>
<reference evidence="9 10" key="1">
    <citation type="submission" date="2015-07" db="EMBL/GenBank/DDBJ databases">
        <title>The genome of Dufourea novaeangliae.</title>
        <authorList>
            <person name="Pan H."/>
            <person name="Kapheim K."/>
        </authorList>
    </citation>
    <scope>NUCLEOTIDE SEQUENCE [LARGE SCALE GENOMIC DNA]</scope>
    <source>
        <strain evidence="9">0120121106</strain>
        <tissue evidence="9">Whole body</tissue>
    </source>
</reference>
<feature type="compositionally biased region" description="Low complexity" evidence="6">
    <location>
        <begin position="502"/>
        <end position="511"/>
    </location>
</feature>
<dbReference type="GO" id="GO:0007062">
    <property type="term" value="P:sister chromatid cohesion"/>
    <property type="evidence" value="ECO:0007669"/>
    <property type="project" value="InterPro"/>
</dbReference>
<dbReference type="InterPro" id="IPR036390">
    <property type="entry name" value="WH_DNA-bd_sf"/>
</dbReference>
<organism evidence="9 10">
    <name type="scientific">Dufourea novaeangliae</name>
    <name type="common">Sweat bee</name>
    <dbReference type="NCBI Taxonomy" id="178035"/>
    <lineage>
        <taxon>Eukaryota</taxon>
        <taxon>Metazoa</taxon>
        <taxon>Ecdysozoa</taxon>
        <taxon>Arthropoda</taxon>
        <taxon>Hexapoda</taxon>
        <taxon>Insecta</taxon>
        <taxon>Pterygota</taxon>
        <taxon>Neoptera</taxon>
        <taxon>Endopterygota</taxon>
        <taxon>Hymenoptera</taxon>
        <taxon>Apocrita</taxon>
        <taxon>Aculeata</taxon>
        <taxon>Apoidea</taxon>
        <taxon>Anthophila</taxon>
        <taxon>Halictidae</taxon>
        <taxon>Rophitinae</taxon>
        <taxon>Dufourea</taxon>
    </lineage>
</organism>
<dbReference type="CDD" id="cd21792">
    <property type="entry name" value="Rad21_Rec8_M_NXP1-like"/>
    <property type="match status" value="1"/>
</dbReference>
<sequence length="742" mass="81990">MFYAHFVLAKKGPLARIWLAAHWDKKLTKAHVFETNIEKSVDGILQPKVKMALRTSGHLLLGVVRIYSRKAKYLLADCNEAFVKIKMAFRPGMVDLPEEHREAAVTAITLPEVFHDFDTAMPELKDVDIEAQFSLNQSRAEEITMREDYGTLALVTHDEGFGDMGFDAEPPELLRHAAAVEPSLDQTHMLFAEGIEAALEQKEKEPVAGPSVTAQAMDIDMPIRDDGFGGHLGEDIISGGLFEGGLFDEAPMGEVPVPEVSAVVEPHEPAVSGAAPPINEESEEEMGPPSPMGGMSDDSRPASPAVIGEEIDGRISVASRRITPAPPSIPEERPMETIEESFALAPVDTSALKGFTKAKRKRKLIVDEVKNISGEEMKAQLSDTSDIITTLDLAPPTKRLMHWKETGGVEKLFALPGRPIPARVLFKNYQRHLTSKSYDHEDFGRLAGEEEGMPLEQMREPVELDTYEQSILSKRMSRKRKIPFEEEIRPPPPAPAPPPAEAAPEAVEVPSIVPPPPAESPIPLPEVSLPAEPSISEISGIVPPAEEAEIIPPTPEVPLIPPEIPPTEAVVTPEEPTVSPTLTEPELPAAPPTEMPQMENMGYDQAQPPVPYVGYDEHPPPPTTPAVSERGPPTPWIHEDYEFPPSVGPQEEQQVDETYEQFEERVLNKRAAHMYHVIKSKLDTKDRLTLSEMAYKNNRKQVAQKFYTLLVLKKFQVLELHQEYPYAEILVSKGPKFENPAL</sequence>
<dbReference type="PANTHER" id="PTHR12585:SF69">
    <property type="entry name" value="FI11703P"/>
    <property type="match status" value="1"/>
</dbReference>
<dbReference type="OMA" id="HEDYEFP"/>
<dbReference type="PANTHER" id="PTHR12585">
    <property type="entry name" value="SCC1 / RAD21 FAMILY MEMBER"/>
    <property type="match status" value="1"/>
</dbReference>
<evidence type="ECO:0000256" key="1">
    <source>
        <dbReference type="ARBA" id="ARBA00004123"/>
    </source>
</evidence>
<dbReference type="Proteomes" id="UP000076502">
    <property type="component" value="Unassembled WGS sequence"/>
</dbReference>
<dbReference type="OrthoDB" id="10071381at2759"/>
<feature type="domain" description="Rad21/Rec8-like protein C-terminal eukaryotic" evidence="7">
    <location>
        <begin position="687"/>
        <end position="737"/>
    </location>
</feature>
<evidence type="ECO:0000313" key="10">
    <source>
        <dbReference type="Proteomes" id="UP000076502"/>
    </source>
</evidence>
<comment type="similarity">
    <text evidence="3">Belongs to the rad21 family.</text>
</comment>
<dbReference type="InterPro" id="IPR006910">
    <property type="entry name" value="Rad21_Rec8_N"/>
</dbReference>
<evidence type="ECO:0000256" key="3">
    <source>
        <dbReference type="ARBA" id="ARBA00009870"/>
    </source>
</evidence>
<dbReference type="GO" id="GO:0008278">
    <property type="term" value="C:cohesin complex"/>
    <property type="evidence" value="ECO:0007669"/>
    <property type="project" value="InterPro"/>
</dbReference>
<evidence type="ECO:0000256" key="5">
    <source>
        <dbReference type="ARBA" id="ARBA00023242"/>
    </source>
</evidence>
<dbReference type="AlphaFoldDB" id="A0A154PEP5"/>